<proteinExistence type="predicted"/>
<dbReference type="AlphaFoldDB" id="A0A501PHK7"/>
<feature type="transmembrane region" description="Helical" evidence="5">
    <location>
        <begin position="134"/>
        <end position="154"/>
    </location>
</feature>
<evidence type="ECO:0000313" key="7">
    <source>
        <dbReference type="EMBL" id="TPD59424.1"/>
    </source>
</evidence>
<keyword evidence="2 5" id="KW-0812">Transmembrane</keyword>
<feature type="transmembrane region" description="Helical" evidence="5">
    <location>
        <begin position="199"/>
        <end position="216"/>
    </location>
</feature>
<accession>A0A501PHK7</accession>
<evidence type="ECO:0000313" key="8">
    <source>
        <dbReference type="Proteomes" id="UP000319148"/>
    </source>
</evidence>
<dbReference type="RefSeq" id="WP_139941087.1">
    <property type="nucleotide sequence ID" value="NZ_JBHSYP010000006.1"/>
</dbReference>
<comment type="subcellular location">
    <subcellularLocation>
        <location evidence="1">Membrane</location>
        <topology evidence="1">Multi-pass membrane protein</topology>
    </subcellularLocation>
</comment>
<dbReference type="Proteomes" id="UP000319148">
    <property type="component" value="Unassembled WGS sequence"/>
</dbReference>
<feature type="transmembrane region" description="Helical" evidence="5">
    <location>
        <begin position="376"/>
        <end position="393"/>
    </location>
</feature>
<feature type="transmembrane region" description="Helical" evidence="5">
    <location>
        <begin position="248"/>
        <end position="266"/>
    </location>
</feature>
<sequence>MYVGFQSFNQLSPLGKLLCVLLVILPQAVLFLHPNTLLPSSPKEIAFPTIVEFIFIVAFFVFLLLRRYQFRLSPPIIWGCFLLWLVASLLTLNTAANAGQAAHKYIQYLVHFLFAVALLNYMRKEKGEALSLYIALLLSLYLMLFVFTGLTAFLSQQPGFNWTGHLPGFSNVRHLDYILAVMLSATAMLPYAARNIMFGRWKTIFFVTLTLLWLLLCWTGGRGSILAALGAVAICLFLMRKDRITRQVAIVFFGSMILGALMSLALPRPDNNYGLIRFATTITTEGGLNSLSSNRVAIWLEALEHWWAAPWFGVGAGQLKFIAQETSGIFVQPHNVVIQALLAWGIVGGLPFLAALGGSLWSGFRHVNQRMADNPAAVAGLAIMLTIAANAMIDGTLYHPVPTFLFLIGMGLALTPSPKRA</sequence>
<evidence type="ECO:0000256" key="4">
    <source>
        <dbReference type="ARBA" id="ARBA00023136"/>
    </source>
</evidence>
<dbReference type="InterPro" id="IPR007016">
    <property type="entry name" value="O-antigen_ligase-rel_domated"/>
</dbReference>
<evidence type="ECO:0000256" key="5">
    <source>
        <dbReference type="SAM" id="Phobius"/>
    </source>
</evidence>
<dbReference type="Pfam" id="PF04932">
    <property type="entry name" value="Wzy_C"/>
    <property type="match status" value="1"/>
</dbReference>
<feature type="transmembrane region" description="Helical" evidence="5">
    <location>
        <begin position="45"/>
        <end position="65"/>
    </location>
</feature>
<reference evidence="8" key="1">
    <citation type="submission" date="2019-06" db="EMBL/GenBank/DDBJ databases">
        <title>The complete genome of Emcibacter congregatus ZYLT.</title>
        <authorList>
            <person name="Zhao Z."/>
        </authorList>
    </citation>
    <scope>NUCLEOTIDE SEQUENCE [LARGE SCALE GENOMIC DNA]</scope>
    <source>
        <strain evidence="8">MCCC 1A06723</strain>
    </source>
</reference>
<dbReference type="GO" id="GO:0016020">
    <property type="term" value="C:membrane"/>
    <property type="evidence" value="ECO:0007669"/>
    <property type="project" value="UniProtKB-SubCell"/>
</dbReference>
<dbReference type="OrthoDB" id="8479685at2"/>
<feature type="transmembrane region" description="Helical" evidence="5">
    <location>
        <begin position="105"/>
        <end position="122"/>
    </location>
</feature>
<keyword evidence="4 5" id="KW-0472">Membrane</keyword>
<feature type="domain" description="O-antigen ligase-related" evidence="6">
    <location>
        <begin position="209"/>
        <end position="352"/>
    </location>
</feature>
<protein>
    <submittedName>
        <fullName evidence="7">O-antigen ligase family protein</fullName>
    </submittedName>
</protein>
<dbReference type="EMBL" id="VFIY01000014">
    <property type="protein sequence ID" value="TPD59424.1"/>
    <property type="molecule type" value="Genomic_DNA"/>
</dbReference>
<feature type="transmembrane region" description="Helical" evidence="5">
    <location>
        <begin position="77"/>
        <end position="99"/>
    </location>
</feature>
<evidence type="ECO:0000256" key="1">
    <source>
        <dbReference type="ARBA" id="ARBA00004141"/>
    </source>
</evidence>
<feature type="transmembrane region" description="Helical" evidence="5">
    <location>
        <begin position="14"/>
        <end position="33"/>
    </location>
</feature>
<dbReference type="InterPro" id="IPR051533">
    <property type="entry name" value="WaaL-like"/>
</dbReference>
<evidence type="ECO:0000259" key="6">
    <source>
        <dbReference type="Pfam" id="PF04932"/>
    </source>
</evidence>
<evidence type="ECO:0000256" key="2">
    <source>
        <dbReference type="ARBA" id="ARBA00022692"/>
    </source>
</evidence>
<dbReference type="GO" id="GO:0016874">
    <property type="term" value="F:ligase activity"/>
    <property type="evidence" value="ECO:0007669"/>
    <property type="project" value="UniProtKB-KW"/>
</dbReference>
<evidence type="ECO:0000256" key="3">
    <source>
        <dbReference type="ARBA" id="ARBA00022989"/>
    </source>
</evidence>
<comment type="caution">
    <text evidence="7">The sequence shown here is derived from an EMBL/GenBank/DDBJ whole genome shotgun (WGS) entry which is preliminary data.</text>
</comment>
<gene>
    <name evidence="7" type="ORF">FIV46_11565</name>
</gene>
<dbReference type="PANTHER" id="PTHR37422:SF13">
    <property type="entry name" value="LIPOPOLYSACCHARIDE BIOSYNTHESIS PROTEIN PA4999-RELATED"/>
    <property type="match status" value="1"/>
</dbReference>
<feature type="transmembrane region" description="Helical" evidence="5">
    <location>
        <begin position="174"/>
        <end position="192"/>
    </location>
</feature>
<feature type="transmembrane region" description="Helical" evidence="5">
    <location>
        <begin position="222"/>
        <end position="239"/>
    </location>
</feature>
<keyword evidence="7" id="KW-0436">Ligase</keyword>
<organism evidence="7 8">
    <name type="scientific">Emcibacter nanhaiensis</name>
    <dbReference type="NCBI Taxonomy" id="1505037"/>
    <lineage>
        <taxon>Bacteria</taxon>
        <taxon>Pseudomonadati</taxon>
        <taxon>Pseudomonadota</taxon>
        <taxon>Alphaproteobacteria</taxon>
        <taxon>Emcibacterales</taxon>
        <taxon>Emcibacteraceae</taxon>
        <taxon>Emcibacter</taxon>
    </lineage>
</organism>
<feature type="transmembrane region" description="Helical" evidence="5">
    <location>
        <begin position="341"/>
        <end position="364"/>
    </location>
</feature>
<keyword evidence="3 5" id="KW-1133">Transmembrane helix</keyword>
<name>A0A501PHK7_9PROT</name>
<dbReference type="PANTHER" id="PTHR37422">
    <property type="entry name" value="TEICHURONIC ACID BIOSYNTHESIS PROTEIN TUAE"/>
    <property type="match status" value="1"/>
</dbReference>
<keyword evidence="8" id="KW-1185">Reference proteome</keyword>